<dbReference type="Proteomes" id="UP000190625">
    <property type="component" value="Unassembled WGS sequence"/>
</dbReference>
<protein>
    <submittedName>
        <fullName evidence="1">Uncharacterized protein</fullName>
    </submittedName>
</protein>
<dbReference type="EMBL" id="FUWM01000023">
    <property type="protein sequence ID" value="SJZ97375.1"/>
    <property type="molecule type" value="Genomic_DNA"/>
</dbReference>
<dbReference type="AlphaFoldDB" id="A0A1T4Q0Q4"/>
<keyword evidence="2" id="KW-1185">Reference proteome</keyword>
<proteinExistence type="predicted"/>
<name>A0A1T4Q0Q4_9FIRM</name>
<evidence type="ECO:0000313" key="1">
    <source>
        <dbReference type="EMBL" id="SJZ97375.1"/>
    </source>
</evidence>
<reference evidence="2" key="1">
    <citation type="submission" date="2017-02" db="EMBL/GenBank/DDBJ databases">
        <authorList>
            <person name="Varghese N."/>
            <person name="Submissions S."/>
        </authorList>
    </citation>
    <scope>NUCLEOTIDE SEQUENCE [LARGE SCALE GENOMIC DNA]</scope>
    <source>
        <strain evidence="2">ATCC BAA-73</strain>
    </source>
</reference>
<dbReference type="RefSeq" id="WP_078810818.1">
    <property type="nucleotide sequence ID" value="NZ_FUWM01000023.1"/>
</dbReference>
<dbReference type="OrthoDB" id="9809206at2"/>
<evidence type="ECO:0000313" key="2">
    <source>
        <dbReference type="Proteomes" id="UP000190625"/>
    </source>
</evidence>
<dbReference type="STRING" id="142842.SAMN02745118_02387"/>
<gene>
    <name evidence="1" type="ORF">SAMN02745118_02387</name>
</gene>
<sequence length="60" mass="7327">MNCHSSARGKRLVQTRIKERILHRFKEESDIEFAYSTWRVYNHEQDKKDSKDEHFTVTED</sequence>
<accession>A0A1T4Q0Q4</accession>
<organism evidence="1 2">
    <name type="scientific">Selenihalanaerobacter shriftii</name>
    <dbReference type="NCBI Taxonomy" id="142842"/>
    <lineage>
        <taxon>Bacteria</taxon>
        <taxon>Bacillati</taxon>
        <taxon>Bacillota</taxon>
        <taxon>Clostridia</taxon>
        <taxon>Halanaerobiales</taxon>
        <taxon>Halobacteroidaceae</taxon>
        <taxon>Selenihalanaerobacter</taxon>
    </lineage>
</organism>